<dbReference type="InterPro" id="IPR015853">
    <property type="entry name" value="ABC_transpr_FbpC"/>
</dbReference>
<keyword evidence="6" id="KW-0408">Iron</keyword>
<dbReference type="PROSITE" id="PS00211">
    <property type="entry name" value="ABC_TRANSPORTER_1"/>
    <property type="match status" value="1"/>
</dbReference>
<evidence type="ECO:0000256" key="1">
    <source>
        <dbReference type="ARBA" id="ARBA00022448"/>
    </source>
</evidence>
<dbReference type="InterPro" id="IPR003593">
    <property type="entry name" value="AAA+_ATPase"/>
</dbReference>
<evidence type="ECO:0000256" key="5">
    <source>
        <dbReference type="ARBA" id="ARBA00022840"/>
    </source>
</evidence>
<name>A0ABV3YSE3_9PSED</name>
<evidence type="ECO:0000256" key="7">
    <source>
        <dbReference type="ARBA" id="ARBA00023065"/>
    </source>
</evidence>
<sequence length="361" mass="39726">MTDGLTLHLRQAGPIPLDAELECAPGEVLALVGPSGSGKSTLLRSIAGLYQPQAGSIRCGGQTWFDSEQGIALATQHRRVGMVFQHFALFPHLSAEDNVAEALLDYPRAQRRERAQAWLERVHLQGLGQRRPHQLSGGQQQRVAVARALAREPRVLLLDEPFSAVDRATRESLYHELAELRRELRMPVVLVTHDLDEATLLADRMCILAAGSSLQTDSPDRLLQAPVSAQVARLLGMRNLFRGEIIGHADSHSLLRWRGQTLKVRPRPELPVGLAVDWAMPTSGVLLMPLNSRPGTPLDNPVAVRIERLLPLGEQFRVSLDSGTDSLSMNVPRHVAQRYGLAEGQAIEVRLRGETIHLMPG</sequence>
<keyword evidence="4" id="KW-0547">Nucleotide-binding</keyword>
<dbReference type="PANTHER" id="PTHR42781">
    <property type="entry name" value="SPERMIDINE/PUTRESCINE IMPORT ATP-BINDING PROTEIN POTA"/>
    <property type="match status" value="1"/>
</dbReference>
<evidence type="ECO:0000313" key="11">
    <source>
        <dbReference type="Proteomes" id="UP001560296"/>
    </source>
</evidence>
<keyword evidence="5 10" id="KW-0067">ATP-binding</keyword>
<dbReference type="PROSITE" id="PS50893">
    <property type="entry name" value="ABC_TRANSPORTER_2"/>
    <property type="match status" value="1"/>
</dbReference>
<dbReference type="PANTHER" id="PTHR42781:SF4">
    <property type="entry name" value="SPERMIDINE_PUTRESCINE IMPORT ATP-BINDING PROTEIN POTA"/>
    <property type="match status" value="1"/>
</dbReference>
<evidence type="ECO:0000256" key="6">
    <source>
        <dbReference type="ARBA" id="ARBA00023004"/>
    </source>
</evidence>
<dbReference type="InterPro" id="IPR017871">
    <property type="entry name" value="ABC_transporter-like_CS"/>
</dbReference>
<evidence type="ECO:0000256" key="2">
    <source>
        <dbReference type="ARBA" id="ARBA00022475"/>
    </source>
</evidence>
<dbReference type="Pfam" id="PF00005">
    <property type="entry name" value="ABC_tran"/>
    <property type="match status" value="1"/>
</dbReference>
<keyword evidence="11" id="KW-1185">Reference proteome</keyword>
<protein>
    <submittedName>
        <fullName evidence="10">ABC transporter ATP-binding protein</fullName>
    </submittedName>
</protein>
<evidence type="ECO:0000256" key="8">
    <source>
        <dbReference type="ARBA" id="ARBA00023136"/>
    </source>
</evidence>
<keyword evidence="8" id="KW-0472">Membrane</keyword>
<dbReference type="RefSeq" id="WP_369287208.1">
    <property type="nucleotide sequence ID" value="NZ_JBFTEG010000005.1"/>
</dbReference>
<evidence type="ECO:0000256" key="4">
    <source>
        <dbReference type="ARBA" id="ARBA00022741"/>
    </source>
</evidence>
<evidence type="ECO:0000256" key="3">
    <source>
        <dbReference type="ARBA" id="ARBA00022496"/>
    </source>
</evidence>
<dbReference type="Proteomes" id="UP001560296">
    <property type="component" value="Unassembled WGS sequence"/>
</dbReference>
<organism evidence="10 11">
    <name type="scientific">Pseudomonas zhanjiangensis</name>
    <dbReference type="NCBI Taxonomy" id="3239015"/>
    <lineage>
        <taxon>Bacteria</taxon>
        <taxon>Pseudomonadati</taxon>
        <taxon>Pseudomonadota</taxon>
        <taxon>Gammaproteobacteria</taxon>
        <taxon>Pseudomonadales</taxon>
        <taxon>Pseudomonadaceae</taxon>
        <taxon>Pseudomonas</taxon>
    </lineage>
</organism>
<dbReference type="SMART" id="SM00382">
    <property type="entry name" value="AAA"/>
    <property type="match status" value="1"/>
</dbReference>
<reference evidence="10 11" key="1">
    <citation type="submission" date="2024-07" db="EMBL/GenBank/DDBJ databases">
        <authorList>
            <person name="Li M."/>
        </authorList>
    </citation>
    <scope>NUCLEOTIDE SEQUENCE [LARGE SCALE GENOMIC DNA]</scope>
    <source>
        <strain evidence="10 11">25A3E</strain>
    </source>
</reference>
<accession>A0ABV3YSE3</accession>
<proteinExistence type="predicted"/>
<dbReference type="InterPro" id="IPR027417">
    <property type="entry name" value="P-loop_NTPase"/>
</dbReference>
<evidence type="ECO:0000313" key="10">
    <source>
        <dbReference type="EMBL" id="MEX6502243.1"/>
    </source>
</evidence>
<dbReference type="InterPro" id="IPR003439">
    <property type="entry name" value="ABC_transporter-like_ATP-bd"/>
</dbReference>
<keyword evidence="1" id="KW-0813">Transport</keyword>
<dbReference type="SUPFAM" id="SSF52540">
    <property type="entry name" value="P-loop containing nucleoside triphosphate hydrolases"/>
    <property type="match status" value="1"/>
</dbReference>
<dbReference type="SUPFAM" id="SSF50331">
    <property type="entry name" value="MOP-like"/>
    <property type="match status" value="1"/>
</dbReference>
<feature type="domain" description="ABC transporter" evidence="9">
    <location>
        <begin position="1"/>
        <end position="235"/>
    </location>
</feature>
<comment type="caution">
    <text evidence="10">The sequence shown here is derived from an EMBL/GenBank/DDBJ whole genome shotgun (WGS) entry which is preliminary data.</text>
</comment>
<keyword evidence="7" id="KW-0406">Ion transport</keyword>
<dbReference type="InterPro" id="IPR050093">
    <property type="entry name" value="ABC_SmlMolc_Importer"/>
</dbReference>
<dbReference type="Gene3D" id="3.40.50.300">
    <property type="entry name" value="P-loop containing nucleotide triphosphate hydrolases"/>
    <property type="match status" value="1"/>
</dbReference>
<keyword evidence="2" id="KW-1003">Cell membrane</keyword>
<dbReference type="GO" id="GO:0005524">
    <property type="term" value="F:ATP binding"/>
    <property type="evidence" value="ECO:0007669"/>
    <property type="project" value="UniProtKB-KW"/>
</dbReference>
<dbReference type="EMBL" id="JBFTEG010000005">
    <property type="protein sequence ID" value="MEX6502243.1"/>
    <property type="molecule type" value="Genomic_DNA"/>
</dbReference>
<dbReference type="CDD" id="cd03259">
    <property type="entry name" value="ABC_Carb_Solutes_like"/>
    <property type="match status" value="1"/>
</dbReference>
<keyword evidence="3" id="KW-0410">Iron transport</keyword>
<evidence type="ECO:0000259" key="9">
    <source>
        <dbReference type="PROSITE" id="PS50893"/>
    </source>
</evidence>
<gene>
    <name evidence="10" type="ORF">AB5S05_09235</name>
</gene>
<dbReference type="InterPro" id="IPR008995">
    <property type="entry name" value="Mo/tungstate-bd_C_term_dom"/>
</dbReference>